<reference evidence="1 2" key="1">
    <citation type="submission" date="2021-08" db="EMBL/GenBank/DDBJ databases">
        <authorList>
            <person name="Zhang D."/>
            <person name="Zhang A."/>
            <person name="Wang L."/>
        </authorList>
    </citation>
    <scope>NUCLEOTIDE SEQUENCE [LARGE SCALE GENOMIC DNA]</scope>
    <source>
        <strain evidence="1 2">WL0086</strain>
    </source>
</reference>
<reference evidence="1 2" key="2">
    <citation type="submission" date="2023-12" db="EMBL/GenBank/DDBJ databases">
        <title>Description of an unclassified Opitutus bacterium of Verrucomicrobiota.</title>
        <authorList>
            <person name="Zhang D.-F."/>
        </authorList>
    </citation>
    <scope>NUCLEOTIDE SEQUENCE [LARGE SCALE GENOMIC DNA]</scope>
    <source>
        <strain evidence="1 2">WL0086</strain>
    </source>
</reference>
<sequence>MTQSAFEPYLSVVCASRNDDHGGDPLIRTQIFVNCLARQCEALQLPTELIIVDWNPVAGRPGLAGVLQLPEGSTYCRGRVITVPTELHRRYKYSEKLPFLQMIAKNVGIRRAKGQFVLATNIDIIFSAELMAFIGKQRLDPSKMYRVDRYDIKAGIPLDFTLEQTLDYAWKNPLRNNRRFGPAAVVEHLYGDNPHRKECIPNPDFFETVHGFEAIQHDGAWLICPQRDTLMGEIHTNACGDFTLLAREAWEQIAGYAEFASYSFNIDSVGVYAAHYGGFEEVSLLPPCVCFHIEHSLGSGWTPEGEKKLFERLNNAEILNPEWPVLNDLIEQMKVSDAPIPLNDAEWGLAPFELPEEPIEVGAFHASPDHPWPQQDWPPASVSAIKPGFDLDRMTLWYERKLGEGRYGRKDPDQTHVVQIFVPDANNAHSEERCFNLETHLDGDETHYVAIDDYFPGTTLRFDPAYKPGIIEIHDFTIMEPQSGRVLWSIQDCAKARLGVWGTTRVLSSPPDSANELRLLVNGWDPQLWLPPLPTHQQSIMVRFRMTHLPYSRFEAQ</sequence>
<name>A0ABZ1CB86_9BACT</name>
<organism evidence="1 2">
    <name type="scientific">Actomonas aquatica</name>
    <dbReference type="NCBI Taxonomy" id="2866162"/>
    <lineage>
        <taxon>Bacteria</taxon>
        <taxon>Pseudomonadati</taxon>
        <taxon>Verrucomicrobiota</taxon>
        <taxon>Opitutia</taxon>
        <taxon>Opitutales</taxon>
        <taxon>Opitutaceae</taxon>
        <taxon>Actomonas</taxon>
    </lineage>
</organism>
<evidence type="ECO:0000313" key="1">
    <source>
        <dbReference type="EMBL" id="WRQ88493.1"/>
    </source>
</evidence>
<proteinExistence type="predicted"/>
<dbReference type="EMBL" id="CP139781">
    <property type="protein sequence ID" value="WRQ88493.1"/>
    <property type="molecule type" value="Genomic_DNA"/>
</dbReference>
<dbReference type="Proteomes" id="UP000738431">
    <property type="component" value="Chromosome"/>
</dbReference>
<gene>
    <name evidence="1" type="ORF">K1X11_003700</name>
</gene>
<evidence type="ECO:0000313" key="2">
    <source>
        <dbReference type="Proteomes" id="UP000738431"/>
    </source>
</evidence>
<dbReference type="RefSeq" id="WP_221032929.1">
    <property type="nucleotide sequence ID" value="NZ_CP139781.1"/>
</dbReference>
<accession>A0ABZ1CB86</accession>
<protein>
    <submittedName>
        <fullName evidence="1">Uncharacterized protein</fullName>
    </submittedName>
</protein>
<keyword evidence="2" id="KW-1185">Reference proteome</keyword>